<dbReference type="Pfam" id="PF00392">
    <property type="entry name" value="GntR"/>
    <property type="match status" value="1"/>
</dbReference>
<dbReference type="AlphaFoldDB" id="A0A1D8GFJ6"/>
<feature type="coiled-coil region" evidence="4">
    <location>
        <begin position="174"/>
        <end position="201"/>
    </location>
</feature>
<evidence type="ECO:0000256" key="2">
    <source>
        <dbReference type="ARBA" id="ARBA00023125"/>
    </source>
</evidence>
<proteinExistence type="predicted"/>
<name>A0A1D8GFJ6_9FIRM</name>
<keyword evidence="3" id="KW-0804">Transcription</keyword>
<dbReference type="Pfam" id="PF07729">
    <property type="entry name" value="FCD"/>
    <property type="match status" value="1"/>
</dbReference>
<dbReference type="GO" id="GO:0003700">
    <property type="term" value="F:DNA-binding transcription factor activity"/>
    <property type="evidence" value="ECO:0007669"/>
    <property type="project" value="InterPro"/>
</dbReference>
<keyword evidence="7" id="KW-1185">Reference proteome</keyword>
<dbReference type="RefSeq" id="WP_069975627.1">
    <property type="nucleotide sequence ID" value="NZ_CP017269.1"/>
</dbReference>
<dbReference type="Gene3D" id="1.20.120.530">
    <property type="entry name" value="GntR ligand-binding domain-like"/>
    <property type="match status" value="1"/>
</dbReference>
<dbReference type="GO" id="GO:0003677">
    <property type="term" value="F:DNA binding"/>
    <property type="evidence" value="ECO:0007669"/>
    <property type="project" value="UniProtKB-KW"/>
</dbReference>
<sequence>MEFHTKNDIVYQMLKDKIIDGALKPGERIIISELAAEFDVSPMPVREAIKRLQQDEFVEVIPHIGAKVASMEWNKLREILLILTELEVLAAKLATPYIGEVEVKKLDTLIREMETAVAEQDSKKYAELNKKFHGVIYGSSPYKYLNELIMNLWNKSEFYRTLFTKSESRSQTSLEEHKEWLNALKEKNVEAVQQILRQHKESACEIFFQAHEKEIHQ</sequence>
<dbReference type="PANTHER" id="PTHR43537">
    <property type="entry name" value="TRANSCRIPTIONAL REGULATOR, GNTR FAMILY"/>
    <property type="match status" value="1"/>
</dbReference>
<keyword evidence="1" id="KW-0805">Transcription regulation</keyword>
<dbReference type="InterPro" id="IPR036388">
    <property type="entry name" value="WH-like_DNA-bd_sf"/>
</dbReference>
<dbReference type="Gene3D" id="1.10.10.10">
    <property type="entry name" value="Winged helix-like DNA-binding domain superfamily/Winged helix DNA-binding domain"/>
    <property type="match status" value="1"/>
</dbReference>
<feature type="domain" description="HTH gntR-type" evidence="5">
    <location>
        <begin position="4"/>
        <end position="71"/>
    </location>
</feature>
<dbReference type="SMART" id="SM00895">
    <property type="entry name" value="FCD"/>
    <property type="match status" value="1"/>
</dbReference>
<evidence type="ECO:0000313" key="6">
    <source>
        <dbReference type="EMBL" id="AOT69678.1"/>
    </source>
</evidence>
<dbReference type="InterPro" id="IPR008920">
    <property type="entry name" value="TF_FadR/GntR_C"/>
</dbReference>
<dbReference type="OrthoDB" id="162982at2"/>
<dbReference type="SUPFAM" id="SSF48008">
    <property type="entry name" value="GntR ligand-binding domain-like"/>
    <property type="match status" value="1"/>
</dbReference>
<reference evidence="6 7" key="1">
    <citation type="submission" date="2016-09" db="EMBL/GenBank/DDBJ databases">
        <title>Genomic analysis reveals versatility of anaerobic energy metabolism of Geosporobacter ferrireducens IRF9 of phylum Firmicutes.</title>
        <authorList>
            <person name="Kim S.-J."/>
        </authorList>
    </citation>
    <scope>NUCLEOTIDE SEQUENCE [LARGE SCALE GENOMIC DNA]</scope>
    <source>
        <strain evidence="6 7">IRF9</strain>
    </source>
</reference>
<dbReference type="PROSITE" id="PS50949">
    <property type="entry name" value="HTH_GNTR"/>
    <property type="match status" value="1"/>
</dbReference>
<evidence type="ECO:0000256" key="3">
    <source>
        <dbReference type="ARBA" id="ARBA00023163"/>
    </source>
</evidence>
<protein>
    <recommendedName>
        <fullName evidence="5">HTH gntR-type domain-containing protein</fullName>
    </recommendedName>
</protein>
<dbReference type="InterPro" id="IPR000524">
    <property type="entry name" value="Tscrpt_reg_HTH_GntR"/>
</dbReference>
<accession>A0A1D8GFJ6</accession>
<keyword evidence="2" id="KW-0238">DNA-binding</keyword>
<organism evidence="6 7">
    <name type="scientific">Geosporobacter ferrireducens</name>
    <dbReference type="NCBI Taxonomy" id="1424294"/>
    <lineage>
        <taxon>Bacteria</taxon>
        <taxon>Bacillati</taxon>
        <taxon>Bacillota</taxon>
        <taxon>Clostridia</taxon>
        <taxon>Peptostreptococcales</taxon>
        <taxon>Thermotaleaceae</taxon>
        <taxon>Geosporobacter</taxon>
    </lineage>
</organism>
<dbReference type="InterPro" id="IPR011711">
    <property type="entry name" value="GntR_C"/>
</dbReference>
<dbReference type="SMART" id="SM00345">
    <property type="entry name" value="HTH_GNTR"/>
    <property type="match status" value="1"/>
</dbReference>
<dbReference type="Proteomes" id="UP000095743">
    <property type="component" value="Chromosome"/>
</dbReference>
<dbReference type="STRING" id="1424294.Gferi_08850"/>
<dbReference type="PANTHER" id="PTHR43537:SF24">
    <property type="entry name" value="GLUCONATE OPERON TRANSCRIPTIONAL REPRESSOR"/>
    <property type="match status" value="1"/>
</dbReference>
<evidence type="ECO:0000256" key="1">
    <source>
        <dbReference type="ARBA" id="ARBA00023015"/>
    </source>
</evidence>
<evidence type="ECO:0000256" key="4">
    <source>
        <dbReference type="SAM" id="Coils"/>
    </source>
</evidence>
<gene>
    <name evidence="6" type="ORF">Gferi_08850</name>
</gene>
<evidence type="ECO:0000259" key="5">
    <source>
        <dbReference type="PROSITE" id="PS50949"/>
    </source>
</evidence>
<dbReference type="InterPro" id="IPR036390">
    <property type="entry name" value="WH_DNA-bd_sf"/>
</dbReference>
<dbReference type="CDD" id="cd07377">
    <property type="entry name" value="WHTH_GntR"/>
    <property type="match status" value="1"/>
</dbReference>
<keyword evidence="4" id="KW-0175">Coiled coil</keyword>
<dbReference type="EMBL" id="CP017269">
    <property type="protein sequence ID" value="AOT69678.1"/>
    <property type="molecule type" value="Genomic_DNA"/>
</dbReference>
<dbReference type="SUPFAM" id="SSF46785">
    <property type="entry name" value="Winged helix' DNA-binding domain"/>
    <property type="match status" value="1"/>
</dbReference>
<evidence type="ECO:0000313" key="7">
    <source>
        <dbReference type="Proteomes" id="UP000095743"/>
    </source>
</evidence>
<dbReference type="KEGG" id="gfe:Gferi_08850"/>